<evidence type="ECO:0000313" key="2">
    <source>
        <dbReference type="EMBL" id="MDT0582487.1"/>
    </source>
</evidence>
<name>A0AAW8R2E4_9ALTE</name>
<keyword evidence="1" id="KW-0812">Transmembrane</keyword>
<dbReference type="EMBL" id="JAVRIE010000002">
    <property type="protein sequence ID" value="MDT0582487.1"/>
    <property type="molecule type" value="Genomic_DNA"/>
</dbReference>
<feature type="transmembrane region" description="Helical" evidence="1">
    <location>
        <begin position="92"/>
        <end position="120"/>
    </location>
</feature>
<feature type="transmembrane region" description="Helical" evidence="1">
    <location>
        <begin position="171"/>
        <end position="190"/>
    </location>
</feature>
<keyword evidence="1" id="KW-1133">Transmembrane helix</keyword>
<protein>
    <submittedName>
        <fullName evidence="2">Paraquat-inducible protein A</fullName>
    </submittedName>
</protein>
<dbReference type="InterPro" id="IPR007498">
    <property type="entry name" value="PqiA-like"/>
</dbReference>
<comment type="caution">
    <text evidence="2">The sequence shown here is derived from an EMBL/GenBank/DDBJ whole genome shotgun (WGS) entry which is preliminary data.</text>
</comment>
<reference evidence="2 3" key="1">
    <citation type="submission" date="2023-09" db="EMBL/GenBank/DDBJ databases">
        <authorList>
            <person name="Rey-Velasco X."/>
        </authorList>
    </citation>
    <scope>NUCLEOTIDE SEQUENCE [LARGE SCALE GENOMIC DNA]</scope>
    <source>
        <strain evidence="2 3">W409</strain>
    </source>
</reference>
<dbReference type="Proteomes" id="UP001249020">
    <property type="component" value="Unassembled WGS sequence"/>
</dbReference>
<organism evidence="2 3">
    <name type="scientific">Brumicola blandensis</name>
    <dbReference type="NCBI Taxonomy" id="3075611"/>
    <lineage>
        <taxon>Bacteria</taxon>
        <taxon>Pseudomonadati</taxon>
        <taxon>Pseudomonadota</taxon>
        <taxon>Gammaproteobacteria</taxon>
        <taxon>Alteromonadales</taxon>
        <taxon>Alteromonadaceae</taxon>
        <taxon>Brumicola</taxon>
    </lineage>
</organism>
<dbReference type="AlphaFoldDB" id="A0AAW8R2E4"/>
<keyword evidence="1" id="KW-0472">Membrane</keyword>
<dbReference type="RefSeq" id="WP_311361246.1">
    <property type="nucleotide sequence ID" value="NZ_JAVRIE010000002.1"/>
</dbReference>
<feature type="transmembrane region" description="Helical" evidence="1">
    <location>
        <begin position="132"/>
        <end position="159"/>
    </location>
</feature>
<keyword evidence="3" id="KW-1185">Reference proteome</keyword>
<evidence type="ECO:0000256" key="1">
    <source>
        <dbReference type="SAM" id="Phobius"/>
    </source>
</evidence>
<dbReference type="Pfam" id="PF04403">
    <property type="entry name" value="PqiA"/>
    <property type="match status" value="1"/>
</dbReference>
<sequence>MIDEHQHACLECDLLITMPEQISHRSNVVCPRCHHVIAVGHNNARHYVLALCITALILMLIACSFAFISFATSGQQRTIGLLQTSTELYSQGYWLISVLVFVFILLLPILYLLSVSYIILSSRFALRLVPIVWLGKVIAYILPWSMAEVFLIGVLVALIKVISMADITLEAAFWAYVLFAPLFTHIVFIVDNHRLWRWIEDAK</sequence>
<gene>
    <name evidence="2" type="ORF">RM544_08040</name>
</gene>
<accession>A0AAW8R2E4</accession>
<evidence type="ECO:0000313" key="3">
    <source>
        <dbReference type="Proteomes" id="UP001249020"/>
    </source>
</evidence>
<feature type="transmembrane region" description="Helical" evidence="1">
    <location>
        <begin position="47"/>
        <end position="72"/>
    </location>
</feature>
<proteinExistence type="predicted"/>